<dbReference type="STRING" id="1619234.SAMN05421730_1001496"/>
<proteinExistence type="inferred from homology"/>
<dbReference type="RefSeq" id="WP_091229539.1">
    <property type="nucleotide sequence ID" value="NZ_FMKA01000001.1"/>
</dbReference>
<dbReference type="PANTHER" id="PTHR11215:SF1">
    <property type="entry name" value="MYG1 EXONUCLEASE"/>
    <property type="match status" value="1"/>
</dbReference>
<dbReference type="EMBL" id="FMKA01000001">
    <property type="protein sequence ID" value="SCP95351.1"/>
    <property type="molecule type" value="Genomic_DNA"/>
</dbReference>
<gene>
    <name evidence="2" type="ORF">SAMN05421730_1001496</name>
</gene>
<evidence type="ECO:0000313" key="3">
    <source>
        <dbReference type="Proteomes" id="UP000199315"/>
    </source>
</evidence>
<dbReference type="Proteomes" id="UP000199315">
    <property type="component" value="Unassembled WGS sequence"/>
</dbReference>
<sequence length="309" mass="34491">MNTAKISVEQIENMDSVFTHGGIFHSDDVFSAALLKHINPNLEIIRGFKVPENFQGLVFDIGGGAYDHHQVDNEIRENGVPFASFGKLWRDLGPEIVGESESEKFDHSIVQPLDHTDNTGERNPLSSVISSFNPTWDDAADADEKFHAALNFASAFIQNKIESCKSKERAKAIVEEALLFMDEKGIVVLPKYAPWSETLIPSDARLVIYPSQRGGFNLQVISRSFKEREAKVRLPERWAGQKEDILRAEIPELSFCHAGGFLAAFDTLEGAKRGAEMAISEAEKSSAENTESHHLLKFLFMKLASRKRS</sequence>
<comment type="similarity">
    <text evidence="1">Belongs to the MYG1 family.</text>
</comment>
<protein>
    <submittedName>
        <fullName evidence="2">Uncharacterized protein, UPF0160 family</fullName>
    </submittedName>
</protein>
<keyword evidence="3" id="KW-1185">Reference proteome</keyword>
<dbReference type="OrthoDB" id="183622at2"/>
<dbReference type="InterPro" id="IPR003226">
    <property type="entry name" value="MYG1_exonuclease"/>
</dbReference>
<name>A0A1D3TPI3_9FIRM</name>
<evidence type="ECO:0000313" key="2">
    <source>
        <dbReference type="EMBL" id="SCP95351.1"/>
    </source>
</evidence>
<reference evidence="2 3" key="1">
    <citation type="submission" date="2016-09" db="EMBL/GenBank/DDBJ databases">
        <authorList>
            <person name="Capua I."/>
            <person name="De Benedictis P."/>
            <person name="Joannis T."/>
            <person name="Lombin L.H."/>
            <person name="Cattoli G."/>
        </authorList>
    </citation>
    <scope>NUCLEOTIDE SEQUENCE [LARGE SCALE GENOMIC DNA]</scope>
    <source>
        <strain evidence="2 3">GluBS11</strain>
    </source>
</reference>
<evidence type="ECO:0000256" key="1">
    <source>
        <dbReference type="ARBA" id="ARBA00010105"/>
    </source>
</evidence>
<dbReference type="GO" id="GO:0005737">
    <property type="term" value="C:cytoplasm"/>
    <property type="evidence" value="ECO:0007669"/>
    <property type="project" value="TreeGrafter"/>
</dbReference>
<organism evidence="2 3">
    <name type="scientific">Anaerobium acetethylicum</name>
    <dbReference type="NCBI Taxonomy" id="1619234"/>
    <lineage>
        <taxon>Bacteria</taxon>
        <taxon>Bacillati</taxon>
        <taxon>Bacillota</taxon>
        <taxon>Clostridia</taxon>
        <taxon>Lachnospirales</taxon>
        <taxon>Lachnospiraceae</taxon>
        <taxon>Anaerobium</taxon>
    </lineage>
</organism>
<dbReference type="PANTHER" id="PTHR11215">
    <property type="entry name" value="METAL DEPENDENT HYDROLASE - RELATED"/>
    <property type="match status" value="1"/>
</dbReference>
<accession>A0A1D3TPI3</accession>
<dbReference type="AlphaFoldDB" id="A0A1D3TPI3"/>
<dbReference type="Pfam" id="PF03690">
    <property type="entry name" value="MYG1_exonuc"/>
    <property type="match status" value="1"/>
</dbReference>